<dbReference type="InterPro" id="IPR052918">
    <property type="entry name" value="Motility_Chemotaxis_Reg"/>
</dbReference>
<gene>
    <name evidence="1" type="ORF">ENJ89_01105</name>
</gene>
<dbReference type="PANTHER" id="PTHR35580:SF1">
    <property type="entry name" value="PHYTASE-LIKE DOMAIN-CONTAINING PROTEIN"/>
    <property type="match status" value="1"/>
</dbReference>
<dbReference type="AlphaFoldDB" id="A0A7V5UDY6"/>
<sequence length="564" mass="60989">MFLPFRGSLTRILGLLVLIFILLSVNILPARELVWATAAGGEGDQWGQRTSIGPNGEVVVTGRFTGTIHFGEGQQNETVFTADENNFCFFVAKYDSDGVFQWARQIVVFRRTGYPWNSQVPNAAFDRSGNIDLTAVYLSSVDLSKDEPDAVTLNAVSGSADFFVAQYNPDGGLNWALSEGGEKDDGETNLAVDGQGNVFLVGSFLDSVAFGKETSHPVELVSTGAADICVAKYDSEGNFLWAQSGGGKADDAVKGATADADGNVIITGQVTQDAIFGKGQPNQVTLPGFGEEDILIAKYSAQGDFLWAKGIGNAFIEAGMDVATDSENNIVATGYFTRSAIFGEDTLSTLYSWADRFFLAKFDPDGNSLWARQSTGDMMSNVQGLCVDVFKNGDILAQAFLMFTAHFGQSGSYDTTITAIPDTGGMVQVIYSAQGDFLSAQNVSDWGYSAEFAEIDLNDRVIQTGRFTENITFGEGESAVELENRGGADMFVAKFGDVVTGMTKSNNLPQGFRLLPNYPNPFNQSTTIAFYLDHAEQVLLRIYDIRGREVATLINKSLPRGWHK</sequence>
<evidence type="ECO:0000313" key="1">
    <source>
        <dbReference type="EMBL" id="HHJ51765.1"/>
    </source>
</evidence>
<dbReference type="PANTHER" id="PTHR35580">
    <property type="entry name" value="CELL SURFACE GLYCOPROTEIN (S-LAYER PROTEIN)-LIKE PROTEIN"/>
    <property type="match status" value="1"/>
</dbReference>
<organism evidence="1">
    <name type="scientific">Caldithrix abyssi</name>
    <dbReference type="NCBI Taxonomy" id="187145"/>
    <lineage>
        <taxon>Bacteria</taxon>
        <taxon>Pseudomonadati</taxon>
        <taxon>Calditrichota</taxon>
        <taxon>Calditrichia</taxon>
        <taxon>Calditrichales</taxon>
        <taxon>Calditrichaceae</taxon>
        <taxon>Caldithrix</taxon>
    </lineage>
</organism>
<comment type="caution">
    <text evidence="1">The sequence shown here is derived from an EMBL/GenBank/DDBJ whole genome shotgun (WGS) entry which is preliminary data.</text>
</comment>
<dbReference type="EMBL" id="DROD01000080">
    <property type="protein sequence ID" value="HHJ51765.1"/>
    <property type="molecule type" value="Genomic_DNA"/>
</dbReference>
<name>A0A7V5UDY6_CALAY</name>
<proteinExistence type="predicted"/>
<reference evidence="1" key="1">
    <citation type="journal article" date="2020" name="mSystems">
        <title>Genome- and Community-Level Interaction Insights into Carbon Utilization and Element Cycling Functions of Hydrothermarchaeota in Hydrothermal Sediment.</title>
        <authorList>
            <person name="Zhou Z."/>
            <person name="Liu Y."/>
            <person name="Xu W."/>
            <person name="Pan J."/>
            <person name="Luo Z.H."/>
            <person name="Li M."/>
        </authorList>
    </citation>
    <scope>NUCLEOTIDE SEQUENCE [LARGE SCALE GENOMIC DNA]</scope>
    <source>
        <strain evidence="1">HyVt-527</strain>
    </source>
</reference>
<protein>
    <submittedName>
        <fullName evidence="1">T9SS type A sorting domain-containing protein</fullName>
    </submittedName>
</protein>
<dbReference type="SUPFAM" id="SSF101898">
    <property type="entry name" value="NHL repeat"/>
    <property type="match status" value="1"/>
</dbReference>
<feature type="non-terminal residue" evidence="1">
    <location>
        <position position="564"/>
    </location>
</feature>
<accession>A0A7V5UDY6</accession>
<dbReference type="Proteomes" id="UP000886124">
    <property type="component" value="Unassembled WGS sequence"/>
</dbReference>